<dbReference type="RefSeq" id="WP_044403982.1">
    <property type="nucleotide sequence ID" value="NZ_JXXE01000009.1"/>
</dbReference>
<dbReference type="GO" id="GO:0015297">
    <property type="term" value="F:antiporter activity"/>
    <property type="evidence" value="ECO:0007669"/>
    <property type="project" value="InterPro"/>
</dbReference>
<comment type="caution">
    <text evidence="8">The sequence shown here is derived from an EMBL/GenBank/DDBJ whole genome shotgun (WGS) entry which is preliminary data.</text>
</comment>
<comment type="subcellular location">
    <subcellularLocation>
        <location evidence="1">Cell inner membrane</location>
        <topology evidence="1">Multi-pass membrane protein</topology>
    </subcellularLocation>
</comment>
<evidence type="ECO:0000313" key="8">
    <source>
        <dbReference type="EMBL" id="KIZ48164.1"/>
    </source>
</evidence>
<keyword evidence="4 7" id="KW-0812">Transmembrane</keyword>
<name>A0A0D7F4V2_RHOPL</name>
<evidence type="ECO:0000256" key="2">
    <source>
        <dbReference type="ARBA" id="ARBA00022448"/>
    </source>
</evidence>
<organism evidence="8 9">
    <name type="scientific">Rhodopseudomonas palustris</name>
    <dbReference type="NCBI Taxonomy" id="1076"/>
    <lineage>
        <taxon>Bacteria</taxon>
        <taxon>Pseudomonadati</taxon>
        <taxon>Pseudomonadota</taxon>
        <taxon>Alphaproteobacteria</taxon>
        <taxon>Hyphomicrobiales</taxon>
        <taxon>Nitrobacteraceae</taxon>
        <taxon>Rhodopseudomonas</taxon>
    </lineage>
</organism>
<feature type="transmembrane region" description="Helical" evidence="7">
    <location>
        <begin position="438"/>
        <end position="462"/>
    </location>
</feature>
<dbReference type="OrthoDB" id="9806302at2"/>
<dbReference type="GO" id="GO:0005886">
    <property type="term" value="C:plasma membrane"/>
    <property type="evidence" value="ECO:0007669"/>
    <property type="project" value="UniProtKB-SubCell"/>
</dbReference>
<dbReference type="AlphaFoldDB" id="A0A0D7F4V2"/>
<evidence type="ECO:0000256" key="7">
    <source>
        <dbReference type="SAM" id="Phobius"/>
    </source>
</evidence>
<dbReference type="InterPro" id="IPR002528">
    <property type="entry name" value="MATE_fam"/>
</dbReference>
<feature type="transmembrane region" description="Helical" evidence="7">
    <location>
        <begin position="191"/>
        <end position="210"/>
    </location>
</feature>
<evidence type="ECO:0000313" key="9">
    <source>
        <dbReference type="Proteomes" id="UP000032515"/>
    </source>
</evidence>
<dbReference type="PANTHER" id="PTHR43549">
    <property type="entry name" value="MULTIDRUG RESISTANCE PROTEIN YPNP-RELATED"/>
    <property type="match status" value="1"/>
</dbReference>
<evidence type="ECO:0000256" key="5">
    <source>
        <dbReference type="ARBA" id="ARBA00022989"/>
    </source>
</evidence>
<feature type="transmembrane region" description="Helical" evidence="7">
    <location>
        <begin position="216"/>
        <end position="241"/>
    </location>
</feature>
<dbReference type="CDD" id="cd13148">
    <property type="entry name" value="MATE_like_3"/>
    <property type="match status" value="1"/>
</dbReference>
<dbReference type="InterPro" id="IPR048279">
    <property type="entry name" value="MdtK-like"/>
</dbReference>
<evidence type="ECO:0000256" key="6">
    <source>
        <dbReference type="ARBA" id="ARBA00023136"/>
    </source>
</evidence>
<dbReference type="InterPro" id="IPR052031">
    <property type="entry name" value="Membrane_Transporter-Flippase"/>
</dbReference>
<protein>
    <submittedName>
        <fullName evidence="8">Cation transporter</fullName>
    </submittedName>
</protein>
<feature type="transmembrane region" description="Helical" evidence="7">
    <location>
        <begin position="414"/>
        <end position="432"/>
    </location>
</feature>
<dbReference type="EMBL" id="JXXE01000009">
    <property type="protein sequence ID" value="KIZ48164.1"/>
    <property type="molecule type" value="Genomic_DNA"/>
</dbReference>
<sequence>MSEIAIAELPPADDEPPLPAIAAPSRNVLLDGPILSTLLRLAWPNVVALSAGTCVVIAETSYIGRLGTEALAAMALVFPFVILTMTMSGGAMGGGVSSAIARALGAGDVARAGALASHALLIALCFGLVFTAIMVTFGPSLLELLGGRGNVLARAVGYIQIFFAGAIVPWLMNTLAAILRGTGNMKLPSLMILNSAVLQIVLGGILGLGLGPVPQYGMRGVAAGTLIAFSVGSGVMAWYIFSGRARVTPLLRGLRIQRGMFFDILKVGAVACFSPLQSVLTITIFTHMLAQFGTAVLAGYGIGARLEFMLTTAAFAIGIASVPMIGMAIGAGRARRARNIAWAAGLLSFLLVGAVGTLIAFFPDLWVELFTEDAGVRAASHQYLMAAAPMYAFIGLGISMYFSSQGAAKVLGPVLAQTARLIFVGLGGWFLTSHGASAANYFALAAASMVLLGVLSTLSVMLTRWGPKGGQLPDIRPALS</sequence>
<keyword evidence="2" id="KW-0813">Transport</keyword>
<accession>A0A0D7F4V2</accession>
<dbReference type="PIRSF" id="PIRSF006603">
    <property type="entry name" value="DinF"/>
    <property type="match status" value="1"/>
</dbReference>
<feature type="transmembrane region" description="Helical" evidence="7">
    <location>
        <begin position="112"/>
        <end position="137"/>
    </location>
</feature>
<keyword evidence="5 7" id="KW-1133">Transmembrane helix</keyword>
<dbReference type="Pfam" id="PF01554">
    <property type="entry name" value="MatE"/>
    <property type="match status" value="2"/>
</dbReference>
<feature type="transmembrane region" description="Helical" evidence="7">
    <location>
        <begin position="46"/>
        <end position="64"/>
    </location>
</feature>
<feature type="transmembrane region" description="Helical" evidence="7">
    <location>
        <begin position="70"/>
        <end position="91"/>
    </location>
</feature>
<feature type="transmembrane region" description="Helical" evidence="7">
    <location>
        <begin position="157"/>
        <end position="179"/>
    </location>
</feature>
<proteinExistence type="predicted"/>
<feature type="transmembrane region" description="Helical" evidence="7">
    <location>
        <begin position="382"/>
        <end position="402"/>
    </location>
</feature>
<keyword evidence="6 7" id="KW-0472">Membrane</keyword>
<reference evidence="8 9" key="1">
    <citation type="submission" date="2014-11" db="EMBL/GenBank/DDBJ databases">
        <title>Genomics and ecophysiology of heterotrophic nitrogen fixing bacteria isolated from estuarine surface water.</title>
        <authorList>
            <person name="Bentzon-Tilia M."/>
            <person name="Severin I."/>
            <person name="Hansen L.H."/>
            <person name="Riemann L."/>
        </authorList>
    </citation>
    <scope>NUCLEOTIDE SEQUENCE [LARGE SCALE GENOMIC DNA]</scope>
    <source>
        <strain evidence="8 9">BAL398</strain>
    </source>
</reference>
<gene>
    <name evidence="8" type="ORF">OO17_00330</name>
</gene>
<keyword evidence="3" id="KW-1003">Cell membrane</keyword>
<dbReference type="PANTHER" id="PTHR43549:SF3">
    <property type="entry name" value="MULTIDRUG RESISTANCE PROTEIN YPNP-RELATED"/>
    <property type="match status" value="1"/>
</dbReference>
<feature type="transmembrane region" description="Helical" evidence="7">
    <location>
        <begin position="341"/>
        <end position="362"/>
    </location>
</feature>
<evidence type="ECO:0000256" key="1">
    <source>
        <dbReference type="ARBA" id="ARBA00004429"/>
    </source>
</evidence>
<dbReference type="Proteomes" id="UP000032515">
    <property type="component" value="Unassembled WGS sequence"/>
</dbReference>
<evidence type="ECO:0000256" key="3">
    <source>
        <dbReference type="ARBA" id="ARBA00022475"/>
    </source>
</evidence>
<dbReference type="GO" id="GO:0042910">
    <property type="term" value="F:xenobiotic transmembrane transporter activity"/>
    <property type="evidence" value="ECO:0007669"/>
    <property type="project" value="InterPro"/>
</dbReference>
<feature type="transmembrane region" description="Helical" evidence="7">
    <location>
        <begin position="308"/>
        <end position="329"/>
    </location>
</feature>
<evidence type="ECO:0000256" key="4">
    <source>
        <dbReference type="ARBA" id="ARBA00022692"/>
    </source>
</evidence>
<feature type="transmembrane region" description="Helical" evidence="7">
    <location>
        <begin position="261"/>
        <end position="288"/>
    </location>
</feature>
<dbReference type="PATRIC" id="fig|1076.23.peg.6580"/>